<dbReference type="InterPro" id="IPR036890">
    <property type="entry name" value="HATPase_C_sf"/>
</dbReference>
<dbReference type="Proteomes" id="UP000181897">
    <property type="component" value="Chromosome"/>
</dbReference>
<dbReference type="OrthoDB" id="9803702at2"/>
<dbReference type="RefSeq" id="WP_071973731.1">
    <property type="nucleotide sequence ID" value="NZ_CP018076.1"/>
</dbReference>
<protein>
    <submittedName>
        <fullName evidence="2">Histidine phosphotransferase</fullName>
    </submittedName>
</protein>
<evidence type="ECO:0000313" key="2">
    <source>
        <dbReference type="EMBL" id="APE45384.1"/>
    </source>
</evidence>
<dbReference type="InterPro" id="IPR018762">
    <property type="entry name" value="ChpT_C"/>
</dbReference>
<evidence type="ECO:0000313" key="3">
    <source>
        <dbReference type="Proteomes" id="UP000181897"/>
    </source>
</evidence>
<dbReference type="STRING" id="1917485.BOO69_08660"/>
<dbReference type="Pfam" id="PF10090">
    <property type="entry name" value="HPTransfase"/>
    <property type="match status" value="1"/>
</dbReference>
<organism evidence="2 3">
    <name type="scientific">Sulfitobacter alexandrii</name>
    <dbReference type="NCBI Taxonomy" id="1917485"/>
    <lineage>
        <taxon>Bacteria</taxon>
        <taxon>Pseudomonadati</taxon>
        <taxon>Pseudomonadota</taxon>
        <taxon>Alphaproteobacteria</taxon>
        <taxon>Rhodobacterales</taxon>
        <taxon>Roseobacteraceae</taxon>
        <taxon>Sulfitobacter</taxon>
    </lineage>
</organism>
<dbReference type="EMBL" id="CP018076">
    <property type="protein sequence ID" value="APE45384.1"/>
    <property type="molecule type" value="Genomic_DNA"/>
</dbReference>
<reference evidence="2 3" key="1">
    <citation type="submission" date="2016-11" db="EMBL/GenBank/DDBJ databases">
        <title>Complete genome sequence of Sulfitobacter sp. AM1-D1, a toxic bacteria associated with marine dinoflagellate Alexandrium minutum in East China Sea.</title>
        <authorList>
            <person name="Yang Q."/>
            <person name="Zhang X."/>
            <person name="Tian X."/>
        </authorList>
    </citation>
    <scope>NUCLEOTIDE SEQUENCE [LARGE SCALE GENOMIC DNA]</scope>
    <source>
        <strain evidence="2 3">AM1-D1</strain>
    </source>
</reference>
<dbReference type="GO" id="GO:0016740">
    <property type="term" value="F:transferase activity"/>
    <property type="evidence" value="ECO:0007669"/>
    <property type="project" value="UniProtKB-KW"/>
</dbReference>
<keyword evidence="2" id="KW-0808">Transferase</keyword>
<sequence length="199" mass="21722">MRDTQVDLAALIGSRICHDVISPIGAINNGLELLQMADGMSAGPEISLIRESVDNASARIRFFRVAFGAPAEQMLGRSEVLSILGDLYRSSRFSVDWQLDEPQARGAVQLAFLSMLCLESALPFGGAMTVTKDAQKWRLVASADKIRVDRTLWSLLAPGRSTARVQPAHVQFAMLPIFAAEQGRQLAHHATDTTVTIEF</sequence>
<dbReference type="Gene3D" id="1.10.287.130">
    <property type="match status" value="1"/>
</dbReference>
<dbReference type="Gene3D" id="3.30.565.10">
    <property type="entry name" value="Histidine kinase-like ATPase, C-terminal domain"/>
    <property type="match status" value="1"/>
</dbReference>
<gene>
    <name evidence="2" type="ORF">BOO69_08660</name>
</gene>
<name>A0A1J0WMI6_9RHOB</name>
<accession>A0A1J0WMI6</accession>
<keyword evidence="3" id="KW-1185">Reference proteome</keyword>
<dbReference type="AlphaFoldDB" id="A0A1J0WMI6"/>
<evidence type="ECO:0000259" key="1">
    <source>
        <dbReference type="Pfam" id="PF10090"/>
    </source>
</evidence>
<feature type="domain" description="Histidine phosphotransferase ChpT C-terminal" evidence="1">
    <location>
        <begin position="79"/>
        <end position="193"/>
    </location>
</feature>
<dbReference type="KEGG" id="suam:BOO69_08660"/>
<proteinExistence type="predicted"/>